<protein>
    <recommendedName>
        <fullName evidence="1">Integrase catalytic domain-containing protein</fullName>
    </recommendedName>
</protein>
<dbReference type="InterPro" id="IPR001584">
    <property type="entry name" value="Integrase_cat-core"/>
</dbReference>
<dbReference type="Gene3D" id="3.40.50.300">
    <property type="entry name" value="P-loop containing nucleotide triphosphate hydrolases"/>
    <property type="match status" value="1"/>
</dbReference>
<gene>
    <name evidence="2" type="ORF">ABGF40_07805</name>
</gene>
<dbReference type="SUPFAM" id="SSF53098">
    <property type="entry name" value="Ribonuclease H-like"/>
    <property type="match status" value="1"/>
</dbReference>
<evidence type="ECO:0000313" key="2">
    <source>
        <dbReference type="EMBL" id="MFM1525561.1"/>
    </source>
</evidence>
<name>A0ABW9F801_9FIRM</name>
<dbReference type="InterPro" id="IPR050238">
    <property type="entry name" value="DNA_Rep/Repair_Clamp_Loader"/>
</dbReference>
<dbReference type="SUPFAM" id="SSF48019">
    <property type="entry name" value="post-AAA+ oligomerization domain-like"/>
    <property type="match status" value="1"/>
</dbReference>
<dbReference type="InterPro" id="IPR045085">
    <property type="entry name" value="HLD_clamp_pol_III_gamma_tau"/>
</dbReference>
<dbReference type="Gene3D" id="1.10.8.60">
    <property type="match status" value="1"/>
</dbReference>
<dbReference type="InterPro" id="IPR008921">
    <property type="entry name" value="DNA_pol3_clamp-load_cplx_C"/>
</dbReference>
<dbReference type="Pfam" id="PF22608">
    <property type="entry name" value="DNAX_ATPase_lid"/>
    <property type="match status" value="1"/>
</dbReference>
<dbReference type="Proteomes" id="UP001629536">
    <property type="component" value="Unassembled WGS sequence"/>
</dbReference>
<dbReference type="PROSITE" id="PS50994">
    <property type="entry name" value="INTEGRASE"/>
    <property type="match status" value="1"/>
</dbReference>
<dbReference type="RefSeq" id="WP_408105861.1">
    <property type="nucleotide sequence ID" value="NZ_JBFNFH010000023.1"/>
</dbReference>
<proteinExistence type="predicted"/>
<dbReference type="PANTHER" id="PTHR11669:SF0">
    <property type="entry name" value="PROTEIN STICHEL-LIKE 2"/>
    <property type="match status" value="1"/>
</dbReference>
<evidence type="ECO:0000259" key="1">
    <source>
        <dbReference type="PROSITE" id="PS50994"/>
    </source>
</evidence>
<keyword evidence="3" id="KW-1185">Reference proteome</keyword>
<reference evidence="2 3" key="1">
    <citation type="journal article" date="2024" name="Front. Microbiol.">
        <title>Pangenomic and biochemical analyses of Helcococcus ovis reveal widespread tetracycline resistance and a novel bacterial species, Helcococcus bovis.</title>
        <authorList>
            <person name="Cunha F."/>
            <person name="Zhai Y."/>
            <person name="Casaro S."/>
            <person name="Jones K.L."/>
            <person name="Hernandez M."/>
            <person name="Bisinotto R.S."/>
            <person name="Kariyawasam S."/>
            <person name="Brown M.B."/>
            <person name="Phillips A."/>
            <person name="Jeong K.C."/>
            <person name="Galvao K.N."/>
        </authorList>
    </citation>
    <scope>NUCLEOTIDE SEQUENCE [LARGE SCALE GENOMIC DNA]</scope>
    <source>
        <strain evidence="2 3">KG197</strain>
    </source>
</reference>
<dbReference type="EMBL" id="JBFNFH010000023">
    <property type="protein sequence ID" value="MFM1525561.1"/>
    <property type="molecule type" value="Genomic_DNA"/>
</dbReference>
<accession>A0ABW9F801</accession>
<comment type="caution">
    <text evidence="2">The sequence shown here is derived from an EMBL/GenBank/DDBJ whole genome shotgun (WGS) entry which is preliminary data.</text>
</comment>
<dbReference type="InterPro" id="IPR036397">
    <property type="entry name" value="RNaseH_sf"/>
</dbReference>
<sequence>MEEPPKHLIFILATTEIKKIPDTILSRTQRFEFKFISKRDIKKQINTILYRENIKMDEKAIDIISNVNEGDIRDALSTLDQVISIGNKVINTDDVYDLLGIFSDEIKIEYSKNVFDKNYDELIKLIDLELNRGKNPNTFIKEIIVFFKDLLYIKIGQKSYNFDGLIENISINQLVNSIDILLEYEEKMKKSNSQDLLLKPCSIRLIDYMPRSVLESKIKTVQTNNGREFCNDREQKKSAFEKVLEYLDIKYIRTRPYLPWQNGVVERSHKIDNEIFYSKRRFKSEEEMYKAFKKYSVRTNNIARRVLGFKTPNEIAESYFKKAS</sequence>
<dbReference type="Gene3D" id="3.30.420.10">
    <property type="entry name" value="Ribonuclease H-like superfamily/Ribonuclease H"/>
    <property type="match status" value="1"/>
</dbReference>
<organism evidence="2 3">
    <name type="scientific">Helcococcus bovis</name>
    <dbReference type="NCBI Taxonomy" id="3153252"/>
    <lineage>
        <taxon>Bacteria</taxon>
        <taxon>Bacillati</taxon>
        <taxon>Bacillota</taxon>
        <taxon>Tissierellia</taxon>
        <taxon>Tissierellales</taxon>
        <taxon>Peptoniphilaceae</taxon>
        <taxon>Helcococcus</taxon>
    </lineage>
</organism>
<feature type="domain" description="Integrase catalytic" evidence="1">
    <location>
        <begin position="132"/>
        <end position="320"/>
    </location>
</feature>
<dbReference type="InterPro" id="IPR012337">
    <property type="entry name" value="RNaseH-like_sf"/>
</dbReference>
<evidence type="ECO:0000313" key="3">
    <source>
        <dbReference type="Proteomes" id="UP001629536"/>
    </source>
</evidence>
<dbReference type="CDD" id="cd18137">
    <property type="entry name" value="HLD_clamp_pol_III_gamma_tau"/>
    <property type="match status" value="1"/>
</dbReference>
<dbReference type="Pfam" id="PF13177">
    <property type="entry name" value="DNA_pol3_delta2"/>
    <property type="match status" value="1"/>
</dbReference>
<dbReference type="SUPFAM" id="SSF52540">
    <property type="entry name" value="P-loop containing nucleoside triphosphate hydrolases"/>
    <property type="match status" value="1"/>
</dbReference>
<dbReference type="PANTHER" id="PTHR11669">
    <property type="entry name" value="REPLICATION FACTOR C / DNA POLYMERASE III GAMMA-TAU SUBUNIT"/>
    <property type="match status" value="1"/>
</dbReference>
<dbReference type="InterPro" id="IPR027417">
    <property type="entry name" value="P-loop_NTPase"/>
</dbReference>